<dbReference type="AlphaFoldDB" id="A0A8J7SMU6"/>
<comment type="caution">
    <text evidence="2">The sequence shown here is derived from an EMBL/GenBank/DDBJ whole genome shotgun (WGS) entry which is preliminary data.</text>
</comment>
<reference evidence="2" key="1">
    <citation type="submission" date="2021-01" db="EMBL/GenBank/DDBJ databases">
        <title>Modified the classification status of verrucomicrobia.</title>
        <authorList>
            <person name="Feng X."/>
        </authorList>
    </citation>
    <scope>NUCLEOTIDE SEQUENCE</scope>
    <source>
        <strain evidence="2">_KCTC 22039</strain>
    </source>
</reference>
<dbReference type="PANTHER" id="PTHR37946:SF1">
    <property type="entry name" value="SLL1969 PROTEIN"/>
    <property type="match status" value="1"/>
</dbReference>
<feature type="domain" description="AB hydrolase-1" evidence="1">
    <location>
        <begin position="16"/>
        <end position="116"/>
    </location>
</feature>
<dbReference type="Gene3D" id="3.40.50.1820">
    <property type="entry name" value="alpha/beta hydrolase"/>
    <property type="match status" value="1"/>
</dbReference>
<proteinExistence type="predicted"/>
<dbReference type="InterPro" id="IPR029058">
    <property type="entry name" value="AB_hydrolase_fold"/>
</dbReference>
<dbReference type="Pfam" id="PF12697">
    <property type="entry name" value="Abhydrolase_6"/>
    <property type="match status" value="1"/>
</dbReference>
<name>A0A8J7SMU6_9BACT</name>
<keyword evidence="3" id="KW-1185">Reference proteome</keyword>
<organism evidence="2 3">
    <name type="scientific">Persicirhabdus sediminis</name>
    <dbReference type="NCBI Taxonomy" id="454144"/>
    <lineage>
        <taxon>Bacteria</taxon>
        <taxon>Pseudomonadati</taxon>
        <taxon>Verrucomicrobiota</taxon>
        <taxon>Verrucomicrobiia</taxon>
        <taxon>Verrucomicrobiales</taxon>
        <taxon>Verrucomicrobiaceae</taxon>
        <taxon>Persicirhabdus</taxon>
    </lineage>
</organism>
<evidence type="ECO:0000259" key="1">
    <source>
        <dbReference type="Pfam" id="PF12697"/>
    </source>
</evidence>
<keyword evidence="2" id="KW-0378">Hydrolase</keyword>
<dbReference type="SUPFAM" id="SSF53474">
    <property type="entry name" value="alpha/beta-Hydrolases"/>
    <property type="match status" value="1"/>
</dbReference>
<protein>
    <submittedName>
        <fullName evidence="2">Alpha/beta hydrolase</fullName>
    </submittedName>
</protein>
<evidence type="ECO:0000313" key="3">
    <source>
        <dbReference type="Proteomes" id="UP000624703"/>
    </source>
</evidence>
<sequence length="224" mass="25248">MLWDSPVVRPAEGDCVVLLHGLWRSCWALEPMAKFLHQEAGFHVLNIPYPSFRWDIRRIAEHISEVIQRECQCKTVHFVTHSMGGMVVRELARIQPITGRVVNLAPPHNGSTIMTEMERYKLTDYVFGPAKQVLANTPSRYPIPELDSSVEQAAIMGDVALIPIFQKLMDGDNDGIVSTSEGKLPQLKEYHLVPCDHTYIVCDEKVMQMTANFLKLGHCLTPPA</sequence>
<gene>
    <name evidence="2" type="ORF">JIN82_09140</name>
</gene>
<dbReference type="InterPro" id="IPR000073">
    <property type="entry name" value="AB_hydrolase_1"/>
</dbReference>
<accession>A0A8J7SMU6</accession>
<dbReference type="PANTHER" id="PTHR37946">
    <property type="entry name" value="SLL1969 PROTEIN"/>
    <property type="match status" value="1"/>
</dbReference>
<evidence type="ECO:0000313" key="2">
    <source>
        <dbReference type="EMBL" id="MBK1791313.1"/>
    </source>
</evidence>
<dbReference type="EMBL" id="JAENIM010000039">
    <property type="protein sequence ID" value="MBK1791313.1"/>
    <property type="molecule type" value="Genomic_DNA"/>
</dbReference>
<dbReference type="Proteomes" id="UP000624703">
    <property type="component" value="Unassembled WGS sequence"/>
</dbReference>
<dbReference type="GO" id="GO:0016787">
    <property type="term" value="F:hydrolase activity"/>
    <property type="evidence" value="ECO:0007669"/>
    <property type="project" value="UniProtKB-KW"/>
</dbReference>